<dbReference type="EMBL" id="WTPW01001847">
    <property type="protein sequence ID" value="KAF0411849.1"/>
    <property type="molecule type" value="Genomic_DNA"/>
</dbReference>
<dbReference type="OrthoDB" id="2420851at2759"/>
<comment type="caution">
    <text evidence="1">The sequence shown here is derived from an EMBL/GenBank/DDBJ whole genome shotgun (WGS) entry which is preliminary data.</text>
</comment>
<evidence type="ECO:0000313" key="1">
    <source>
        <dbReference type="EMBL" id="KAF0411849.1"/>
    </source>
</evidence>
<protein>
    <submittedName>
        <fullName evidence="1">Uncharacterized protein</fullName>
    </submittedName>
</protein>
<dbReference type="AlphaFoldDB" id="A0A8H3X5B3"/>
<sequence>MDFDPCNRPSAKAISSILSEWRTIVANPLISLEKSDIKRSFISANDEIKTTQITLTSNQNSMYTSKLINTKEIKMAYESAKLTEFRDSKMCDLDVCDMELD</sequence>
<reference evidence="1 2" key="1">
    <citation type="journal article" date="2019" name="Environ. Microbiol.">
        <title>At the nexus of three kingdoms: the genome of the mycorrhizal fungus Gigaspora margarita provides insights into plant, endobacterial and fungal interactions.</title>
        <authorList>
            <person name="Venice F."/>
            <person name="Ghignone S."/>
            <person name="Salvioli di Fossalunga A."/>
            <person name="Amselem J."/>
            <person name="Novero M."/>
            <person name="Xianan X."/>
            <person name="Sedzielewska Toro K."/>
            <person name="Morin E."/>
            <person name="Lipzen A."/>
            <person name="Grigoriev I.V."/>
            <person name="Henrissat B."/>
            <person name="Martin F.M."/>
            <person name="Bonfante P."/>
        </authorList>
    </citation>
    <scope>NUCLEOTIDE SEQUENCE [LARGE SCALE GENOMIC DNA]</scope>
    <source>
        <strain evidence="1 2">BEG34</strain>
    </source>
</reference>
<evidence type="ECO:0000313" key="2">
    <source>
        <dbReference type="Proteomes" id="UP000439903"/>
    </source>
</evidence>
<gene>
    <name evidence="1" type="ORF">F8M41_008171</name>
</gene>
<organism evidence="1 2">
    <name type="scientific">Gigaspora margarita</name>
    <dbReference type="NCBI Taxonomy" id="4874"/>
    <lineage>
        <taxon>Eukaryota</taxon>
        <taxon>Fungi</taxon>
        <taxon>Fungi incertae sedis</taxon>
        <taxon>Mucoromycota</taxon>
        <taxon>Glomeromycotina</taxon>
        <taxon>Glomeromycetes</taxon>
        <taxon>Diversisporales</taxon>
        <taxon>Gigasporaceae</taxon>
        <taxon>Gigaspora</taxon>
    </lineage>
</organism>
<keyword evidence="2" id="KW-1185">Reference proteome</keyword>
<accession>A0A8H3X5B3</accession>
<dbReference type="Proteomes" id="UP000439903">
    <property type="component" value="Unassembled WGS sequence"/>
</dbReference>
<proteinExistence type="predicted"/>
<name>A0A8H3X5B3_GIGMA</name>